<protein>
    <submittedName>
        <fullName evidence="1">Uncharacterized protein</fullName>
    </submittedName>
</protein>
<evidence type="ECO:0000313" key="1">
    <source>
        <dbReference type="EMBL" id="PDO09177.1"/>
    </source>
</evidence>
<gene>
    <name evidence="1" type="ORF">BLM47_14050</name>
</gene>
<sequence length="82" mass="9455">MRMMNEMKEEEIVKIVSDILKLRRTILAALSPEEVRQHFISSRRVALLGVKAILQHAIDWLDEHADGKAHQEKSSRPIEITP</sequence>
<reference evidence="1 2" key="1">
    <citation type="submission" date="2016-12" db="EMBL/GenBank/DDBJ databases">
        <title>Candidatus Reconcilibacillus cellulovorans genome.</title>
        <authorList>
            <person name="Kolinko S."/>
            <person name="Wu Y.-W."/>
            <person name="Tachea F."/>
            <person name="Denzel E."/>
            <person name="Hiras J."/>
            <person name="Baecker N."/>
            <person name="Chan L.J."/>
            <person name="Eichorst S.A."/>
            <person name="Frey D."/>
            <person name="Adams P.D."/>
            <person name="Pray T."/>
            <person name="Tanjore D."/>
            <person name="Petzold C.J."/>
            <person name="Gladden J.M."/>
            <person name="Simmons B.A."/>
            <person name="Singer S.W."/>
        </authorList>
    </citation>
    <scope>NUCLEOTIDE SEQUENCE [LARGE SCALE GENOMIC DNA]</scope>
    <source>
        <strain evidence="1">JTherm</strain>
    </source>
</reference>
<dbReference type="Proteomes" id="UP000243688">
    <property type="component" value="Unassembled WGS sequence"/>
</dbReference>
<name>A0A2A6DXE9_9BACL</name>
<dbReference type="AlphaFoldDB" id="A0A2A6DXE9"/>
<accession>A0A2A6DXE9</accession>
<dbReference type="EMBL" id="MOXJ01000073">
    <property type="protein sequence ID" value="PDO09177.1"/>
    <property type="molecule type" value="Genomic_DNA"/>
</dbReference>
<organism evidence="1 2">
    <name type="scientific">Candidatus Reconcilbacillus cellulovorans</name>
    <dbReference type="NCBI Taxonomy" id="1906605"/>
    <lineage>
        <taxon>Bacteria</taxon>
        <taxon>Bacillati</taxon>
        <taxon>Bacillota</taxon>
        <taxon>Bacilli</taxon>
        <taxon>Bacillales</taxon>
        <taxon>Paenibacillaceae</taxon>
        <taxon>Candidatus Reconcilbacillus</taxon>
    </lineage>
</organism>
<proteinExistence type="predicted"/>
<evidence type="ECO:0000313" key="2">
    <source>
        <dbReference type="Proteomes" id="UP000243688"/>
    </source>
</evidence>
<comment type="caution">
    <text evidence="1">The sequence shown here is derived from an EMBL/GenBank/DDBJ whole genome shotgun (WGS) entry which is preliminary data.</text>
</comment>